<proteinExistence type="inferred from homology"/>
<comment type="similarity">
    <text evidence="2">Belongs to the bacterial solute-binding protein 1 family.</text>
</comment>
<evidence type="ECO:0000313" key="8">
    <source>
        <dbReference type="Proteomes" id="UP000247792"/>
    </source>
</evidence>
<dbReference type="OrthoDB" id="5580590at2"/>
<keyword evidence="3" id="KW-0813">Transport</keyword>
<dbReference type="Pfam" id="PF01547">
    <property type="entry name" value="SBP_bac_1"/>
    <property type="match status" value="1"/>
</dbReference>
<organism evidence="7 8">
    <name type="scientific">Undibacterium pigrum</name>
    <dbReference type="NCBI Taxonomy" id="401470"/>
    <lineage>
        <taxon>Bacteria</taxon>
        <taxon>Pseudomonadati</taxon>
        <taxon>Pseudomonadota</taxon>
        <taxon>Betaproteobacteria</taxon>
        <taxon>Burkholderiales</taxon>
        <taxon>Oxalobacteraceae</taxon>
        <taxon>Undibacterium</taxon>
    </lineage>
</organism>
<comment type="caution">
    <text evidence="7">The sequence shown here is derived from an EMBL/GenBank/DDBJ whole genome shotgun (WGS) entry which is preliminary data.</text>
</comment>
<reference evidence="7 8" key="1">
    <citation type="submission" date="2018-05" db="EMBL/GenBank/DDBJ databases">
        <title>Genomic Encyclopedia of Type Strains, Phase IV (KMG-IV): sequencing the most valuable type-strain genomes for metagenomic binning, comparative biology and taxonomic classification.</title>
        <authorList>
            <person name="Goeker M."/>
        </authorList>
    </citation>
    <scope>NUCLEOTIDE SEQUENCE [LARGE SCALE GENOMIC DNA]</scope>
    <source>
        <strain evidence="7 8">DSM 19792</strain>
    </source>
</reference>
<keyword evidence="4" id="KW-0732">Signal</keyword>
<dbReference type="EMBL" id="QJKB01000002">
    <property type="protein sequence ID" value="PXX45192.1"/>
    <property type="molecule type" value="Genomic_DNA"/>
</dbReference>
<dbReference type="AlphaFoldDB" id="A0A318JA07"/>
<dbReference type="PANTHER" id="PTHR43649:SF28">
    <property type="entry name" value="BINDING PROTEIN COMPONENT OF ABC SUGAR TRANSPORTER-RELATED"/>
    <property type="match status" value="1"/>
</dbReference>
<comment type="subcellular location">
    <subcellularLocation>
        <location evidence="1">Periplasm</location>
    </subcellularLocation>
</comment>
<dbReference type="Proteomes" id="UP000247792">
    <property type="component" value="Unassembled WGS sequence"/>
</dbReference>
<dbReference type="InterPro" id="IPR050490">
    <property type="entry name" value="Bact_solute-bd_prot1"/>
</dbReference>
<accession>A0A318JA07</accession>
<evidence type="ECO:0000313" key="7">
    <source>
        <dbReference type="EMBL" id="PXX45192.1"/>
    </source>
</evidence>
<name>A0A318JA07_9BURK</name>
<keyword evidence="8" id="KW-1185">Reference proteome</keyword>
<gene>
    <name evidence="7" type="ORF">DFR42_102420</name>
</gene>
<evidence type="ECO:0000256" key="4">
    <source>
        <dbReference type="ARBA" id="ARBA00022729"/>
    </source>
</evidence>
<evidence type="ECO:0000256" key="5">
    <source>
        <dbReference type="ARBA" id="ARBA00049629"/>
    </source>
</evidence>
<comment type="function">
    <text evidence="5">Part of a binding-protein-dependent transport system for a sugar.</text>
</comment>
<protein>
    <recommendedName>
        <fullName evidence="6">Probable sugar-binding periplasmic protein</fullName>
    </recommendedName>
</protein>
<sequence>MAFCTAKIHAATPQSDSTLQVLHWWTSASERKAASLLAARMADEGITWRDAGIPGGAGIGAGKVLKSRVLANDAPEVTQIIGVSIREWADLGFLLELDKVAAANKWNTSFFPTIQNLIQHRKHVVAAPLGIHRINTLFYNKKIFSTLKLSPPENWDELVMVAAKLKAAGLIPLAQSSEPWQVATLFENLILAEGGPEYHRELFVRQNAQAVMDKRFSHALERLRQMKSWMNNPVDERPWTEVVRQFSKNEAAMMITGDWVKGELNDGGFVTDEAFSCTAMPGTGKYHLYSVDTFSMFTNDYSRIAAQEKLARLVATPAVQVDYNAVKGSVSVRRDADPARMDSCARASWNAFAQGATTQAPSLVHRMATDETSKDAIIAVIHRYFIDATVSPSDTQARLVAMYKTFGNNKKQTP</sequence>
<dbReference type="PANTHER" id="PTHR43649">
    <property type="entry name" value="ARABINOSE-BINDING PROTEIN-RELATED"/>
    <property type="match status" value="1"/>
</dbReference>
<dbReference type="GO" id="GO:0042597">
    <property type="term" value="C:periplasmic space"/>
    <property type="evidence" value="ECO:0007669"/>
    <property type="project" value="UniProtKB-SubCell"/>
</dbReference>
<dbReference type="SUPFAM" id="SSF53850">
    <property type="entry name" value="Periplasmic binding protein-like II"/>
    <property type="match status" value="1"/>
</dbReference>
<evidence type="ECO:0000256" key="2">
    <source>
        <dbReference type="ARBA" id="ARBA00008520"/>
    </source>
</evidence>
<dbReference type="Gene3D" id="3.40.190.10">
    <property type="entry name" value="Periplasmic binding protein-like II"/>
    <property type="match status" value="2"/>
</dbReference>
<evidence type="ECO:0000256" key="1">
    <source>
        <dbReference type="ARBA" id="ARBA00004418"/>
    </source>
</evidence>
<evidence type="ECO:0000256" key="6">
    <source>
        <dbReference type="ARBA" id="ARBA00049753"/>
    </source>
</evidence>
<dbReference type="InterPro" id="IPR006059">
    <property type="entry name" value="SBP"/>
</dbReference>
<evidence type="ECO:0000256" key="3">
    <source>
        <dbReference type="ARBA" id="ARBA00022448"/>
    </source>
</evidence>